<keyword evidence="9" id="KW-1185">Reference proteome</keyword>
<dbReference type="SMART" id="SM00020">
    <property type="entry name" value="Tryp_SPc"/>
    <property type="match status" value="1"/>
</dbReference>
<evidence type="ECO:0000256" key="2">
    <source>
        <dbReference type="ARBA" id="ARBA00022801"/>
    </source>
</evidence>
<keyword evidence="8" id="KW-0472">Membrane</keyword>
<gene>
    <name evidence="8" type="ORF">B4U79_06188</name>
</gene>
<dbReference type="EMBL" id="NCKU01002714">
    <property type="protein sequence ID" value="RWS08952.1"/>
    <property type="molecule type" value="Genomic_DNA"/>
</dbReference>
<evidence type="ECO:0000259" key="7">
    <source>
        <dbReference type="PROSITE" id="PS50240"/>
    </source>
</evidence>
<evidence type="ECO:0000313" key="9">
    <source>
        <dbReference type="Proteomes" id="UP000285301"/>
    </source>
</evidence>
<organism evidence="8 9">
    <name type="scientific">Dinothrombium tinctorium</name>
    <dbReference type="NCBI Taxonomy" id="1965070"/>
    <lineage>
        <taxon>Eukaryota</taxon>
        <taxon>Metazoa</taxon>
        <taxon>Ecdysozoa</taxon>
        <taxon>Arthropoda</taxon>
        <taxon>Chelicerata</taxon>
        <taxon>Arachnida</taxon>
        <taxon>Acari</taxon>
        <taxon>Acariformes</taxon>
        <taxon>Trombidiformes</taxon>
        <taxon>Prostigmata</taxon>
        <taxon>Anystina</taxon>
        <taxon>Parasitengona</taxon>
        <taxon>Trombidioidea</taxon>
        <taxon>Trombidiidae</taxon>
        <taxon>Dinothrombium</taxon>
    </lineage>
</organism>
<dbReference type="Gene3D" id="3.10.100.10">
    <property type="entry name" value="Mannose-Binding Protein A, subunit A"/>
    <property type="match status" value="1"/>
</dbReference>
<dbReference type="InterPro" id="IPR009003">
    <property type="entry name" value="Peptidase_S1_PA"/>
</dbReference>
<evidence type="ECO:0000256" key="1">
    <source>
        <dbReference type="ARBA" id="ARBA00022670"/>
    </source>
</evidence>
<evidence type="ECO:0000259" key="6">
    <source>
        <dbReference type="PROSITE" id="PS50041"/>
    </source>
</evidence>
<dbReference type="AlphaFoldDB" id="A0A3S4QXJ6"/>
<dbReference type="InterPro" id="IPR018114">
    <property type="entry name" value="TRYPSIN_HIS"/>
</dbReference>
<dbReference type="SUPFAM" id="SSF56436">
    <property type="entry name" value="C-type lectin-like"/>
    <property type="match status" value="1"/>
</dbReference>
<dbReference type="GO" id="GO:0004252">
    <property type="term" value="F:serine-type endopeptidase activity"/>
    <property type="evidence" value="ECO:0007669"/>
    <property type="project" value="InterPro"/>
</dbReference>
<keyword evidence="2" id="KW-0378">Hydrolase</keyword>
<dbReference type="InterPro" id="IPR001304">
    <property type="entry name" value="C-type_lectin-like"/>
</dbReference>
<dbReference type="InterPro" id="IPR016187">
    <property type="entry name" value="CTDL_fold"/>
</dbReference>
<dbReference type="InterPro" id="IPR001314">
    <property type="entry name" value="Peptidase_S1A"/>
</dbReference>
<dbReference type="PROSITE" id="PS50041">
    <property type="entry name" value="C_TYPE_LECTIN_2"/>
    <property type="match status" value="1"/>
</dbReference>
<dbReference type="Pfam" id="PF00059">
    <property type="entry name" value="Lectin_C"/>
    <property type="match status" value="1"/>
</dbReference>
<dbReference type="OrthoDB" id="6380398at2759"/>
<feature type="domain" description="Peptidase S1" evidence="7">
    <location>
        <begin position="271"/>
        <end position="508"/>
    </location>
</feature>
<dbReference type="Proteomes" id="UP000285301">
    <property type="component" value="Unassembled WGS sequence"/>
</dbReference>
<keyword evidence="8" id="KW-0812">Transmembrane</keyword>
<dbReference type="InterPro" id="IPR016186">
    <property type="entry name" value="C-type_lectin-like/link_sf"/>
</dbReference>
<dbReference type="PROSITE" id="PS50240">
    <property type="entry name" value="TRYPSIN_DOM"/>
    <property type="match status" value="1"/>
</dbReference>
<dbReference type="PANTHER" id="PTHR24252">
    <property type="entry name" value="ACROSIN-RELATED"/>
    <property type="match status" value="1"/>
</dbReference>
<keyword evidence="3" id="KW-0720">Serine protease</keyword>
<sequence>MNATMVSIHSKEENDFVESITEHNQSYKLGAIILARNIKAFVWLDGTPFVYANWAKGQPYLENRLCVGISIINGKWYETTCGAARQMCQISLRSEDASFVNNFASQAIHGITKNQIKFAKNFNKIDEKLIELKKLFENYREKVKNGKTGTESTALNGRIKKLMQTSFTFEGIKNLTSFLNLVKQRNNNQYLQLDKKLNIKTKQFTFGFIMLSIPIQYPPYNGNPSVLNTQDKVSNNEGSRTNFTSTVKPEPREDGSQKSFCSCGVANVKRVVGGKAVVAYKHPWMARLTITSLDEQGYRRSTHCGGFIINNLYVLTAAHCVNERIINVKVALGSRDIVNGKMETIDVENIFIHEEYSRTYSINDIALLKLSHPVAFSNKIRPICLPPHRMGGDYSRLLLVGWGATNMEITSYPALLQEAVSREFPLEICKRKWKMANVYVWEKQLCGAGDGIAYTRAGDSGSSIIYESQLSGRSYAVGIVSYGPKYDNFPSVYTRVSAYLDWISKRTVYCNGKILIS</sequence>
<comment type="caution">
    <text evidence="8">The sequence shown here is derived from an EMBL/GenBank/DDBJ whole genome shotgun (WGS) entry which is preliminary data.</text>
</comment>
<dbReference type="PANTHER" id="PTHR24252:SF7">
    <property type="entry name" value="HYALIN"/>
    <property type="match status" value="1"/>
</dbReference>
<dbReference type="Pfam" id="PF00089">
    <property type="entry name" value="Trypsin"/>
    <property type="match status" value="1"/>
</dbReference>
<feature type="domain" description="C-type lectin" evidence="6">
    <location>
        <begin position="1"/>
        <end position="81"/>
    </location>
</feature>
<keyword evidence="1 8" id="KW-0645">Protease</keyword>
<dbReference type="GO" id="GO:0006508">
    <property type="term" value="P:proteolysis"/>
    <property type="evidence" value="ECO:0007669"/>
    <property type="project" value="UniProtKB-KW"/>
</dbReference>
<keyword evidence="4" id="KW-1015">Disulfide bond</keyword>
<reference evidence="8 9" key="1">
    <citation type="journal article" date="2018" name="Gigascience">
        <title>Genomes of trombidid mites reveal novel predicted allergens and laterally-transferred genes associated with secondary metabolism.</title>
        <authorList>
            <person name="Dong X."/>
            <person name="Chaisiri K."/>
            <person name="Xia D."/>
            <person name="Armstrong S.D."/>
            <person name="Fang Y."/>
            <person name="Donnelly M.J."/>
            <person name="Kadowaki T."/>
            <person name="McGarry J.W."/>
            <person name="Darby A.C."/>
            <person name="Makepeace B.L."/>
        </authorList>
    </citation>
    <scope>NUCLEOTIDE SEQUENCE [LARGE SCALE GENOMIC DNA]</scope>
    <source>
        <strain evidence="8">UoL-WK</strain>
    </source>
</reference>
<dbReference type="SUPFAM" id="SSF50494">
    <property type="entry name" value="Trypsin-like serine proteases"/>
    <property type="match status" value="1"/>
</dbReference>
<dbReference type="CDD" id="cd00037">
    <property type="entry name" value="CLECT"/>
    <property type="match status" value="1"/>
</dbReference>
<evidence type="ECO:0000256" key="5">
    <source>
        <dbReference type="SAM" id="MobiDB-lite"/>
    </source>
</evidence>
<dbReference type="InterPro" id="IPR043504">
    <property type="entry name" value="Peptidase_S1_PA_chymotrypsin"/>
</dbReference>
<evidence type="ECO:0000256" key="4">
    <source>
        <dbReference type="ARBA" id="ARBA00023157"/>
    </source>
</evidence>
<dbReference type="STRING" id="1965070.A0A3S4QXJ6"/>
<feature type="region of interest" description="Disordered" evidence="5">
    <location>
        <begin position="233"/>
        <end position="256"/>
    </location>
</feature>
<dbReference type="PRINTS" id="PR00722">
    <property type="entry name" value="CHYMOTRYPSIN"/>
</dbReference>
<dbReference type="FunFam" id="2.40.10.10:FF:000060">
    <property type="entry name" value="Acrosin"/>
    <property type="match status" value="1"/>
</dbReference>
<accession>A0A3S4QXJ6</accession>
<protein>
    <submittedName>
        <fullName evidence="8">Transmembrane protease serine 9-like protein</fullName>
    </submittedName>
</protein>
<dbReference type="Gene3D" id="2.40.10.10">
    <property type="entry name" value="Trypsin-like serine proteases"/>
    <property type="match status" value="1"/>
</dbReference>
<evidence type="ECO:0000313" key="8">
    <source>
        <dbReference type="EMBL" id="RWS08952.1"/>
    </source>
</evidence>
<feature type="compositionally biased region" description="Polar residues" evidence="5">
    <location>
        <begin position="233"/>
        <end position="247"/>
    </location>
</feature>
<dbReference type="PROSITE" id="PS00134">
    <property type="entry name" value="TRYPSIN_HIS"/>
    <property type="match status" value="1"/>
</dbReference>
<name>A0A3S4QXJ6_9ACAR</name>
<proteinExistence type="predicted"/>
<evidence type="ECO:0000256" key="3">
    <source>
        <dbReference type="ARBA" id="ARBA00022825"/>
    </source>
</evidence>
<dbReference type="InterPro" id="IPR001254">
    <property type="entry name" value="Trypsin_dom"/>
</dbReference>
<dbReference type="CDD" id="cd00190">
    <property type="entry name" value="Tryp_SPc"/>
    <property type="match status" value="1"/>
</dbReference>